<feature type="chain" id="PRO_5045524907" evidence="1">
    <location>
        <begin position="22"/>
        <end position="764"/>
    </location>
</feature>
<gene>
    <name evidence="3" type="ORF">OL497_00065</name>
</gene>
<protein>
    <submittedName>
        <fullName evidence="3">VWA domain-containing protein</fullName>
    </submittedName>
</protein>
<name>A0ABT3IE82_9BACT</name>
<sequence length="764" mass="81630">MKKLLFVMLAALVLTGSHSFAQSLSFPISPTHPFTTLEYFFTHEDSIRAGTADIGIVPGGYTGIRWTLSPDGTYTGFNDPVTGELSKCIIKGITVELPPNATTTSGAAETAKLRIYGIPETVVDDIIVSFTVFAINVANGDIFGSAKVEMIIHSPLDLAVVLDRSGSMGSNLDGTAYVAPPGQSRWDYLKSAVAMMADHLNGLSKKKYELISLNMFADYSGSIPAAAPYNTLSLIDMNASNLSSLSSQNGALSAIVPAGSTPLGNGILQGRDILLAPAVKLNRHKKAMLVFSDGEQNMPYEVLQTGTDAWKKTTNGQWLRGAPTDPQIKIYTINLGVSGSAPNTMQSIARANGGTPVNITVEPGSGKLDSVFLTSFTRQLPNIFKGSSPQVIVLRNATFPNGQPPARVDSFIVNKGASSVIGTMMVAGAFKPRFISIKKDGRELLPFVKQRFDSSYLNFSISFPNNFLQGVTGDGRWEIRTQLDINPGVVQPCTFMVVVDDHALKSGFTVAGAGLKVGQSIKPSATFTYKGNAITNANVNFVLFKPGTDVNDLIARRSAPYYDTLPSDPVSPGISKLKYLMRDTSFVNAIRSQSTVYPLPYDTVTKSYTATISGLNVSGVHQGVFLVNGTANTDNTDNTYGTLQRYHSESFYVRFPGIAVAASRPVYQYNPAGGFNRALIFRPVATNGKYIGPGWGKSITLESTGIGATYVQDTGDGYYKLGISGAFSGNIILSIAGEQIYAGPLSALQTVPGPKTDGKSRTKK</sequence>
<evidence type="ECO:0000313" key="3">
    <source>
        <dbReference type="EMBL" id="MCW3482272.1"/>
    </source>
</evidence>
<dbReference type="EMBL" id="JAPDNS010000001">
    <property type="protein sequence ID" value="MCW3482272.1"/>
    <property type="molecule type" value="Genomic_DNA"/>
</dbReference>
<accession>A0ABT3IE82</accession>
<proteinExistence type="predicted"/>
<evidence type="ECO:0000313" key="4">
    <source>
        <dbReference type="Proteomes" id="UP001207742"/>
    </source>
</evidence>
<dbReference type="Proteomes" id="UP001207742">
    <property type="component" value="Unassembled WGS sequence"/>
</dbReference>
<dbReference type="SMART" id="SM00327">
    <property type="entry name" value="VWA"/>
    <property type="match status" value="1"/>
</dbReference>
<feature type="signal peptide" evidence="1">
    <location>
        <begin position="1"/>
        <end position="21"/>
    </location>
</feature>
<dbReference type="Gene3D" id="3.40.50.410">
    <property type="entry name" value="von Willebrand factor, type A domain"/>
    <property type="match status" value="1"/>
</dbReference>
<keyword evidence="1" id="KW-0732">Signal</keyword>
<feature type="domain" description="VWFA" evidence="2">
    <location>
        <begin position="157"/>
        <end position="376"/>
    </location>
</feature>
<dbReference type="InterPro" id="IPR002035">
    <property type="entry name" value="VWF_A"/>
</dbReference>
<dbReference type="SUPFAM" id="SSF53300">
    <property type="entry name" value="vWA-like"/>
    <property type="match status" value="1"/>
</dbReference>
<keyword evidence="4" id="KW-1185">Reference proteome</keyword>
<reference evidence="3 4" key="1">
    <citation type="submission" date="2022-10" db="EMBL/GenBank/DDBJ databases">
        <title>Chitinophaga nivalis PC15 sp. nov., isolated from Pyeongchang county, South Korea.</title>
        <authorList>
            <person name="Trinh H.N."/>
        </authorList>
    </citation>
    <scope>NUCLEOTIDE SEQUENCE [LARGE SCALE GENOMIC DNA]</scope>
    <source>
        <strain evidence="3 4">PC14</strain>
    </source>
</reference>
<dbReference type="PROSITE" id="PS50234">
    <property type="entry name" value="VWFA"/>
    <property type="match status" value="1"/>
</dbReference>
<organism evidence="3 4">
    <name type="scientific">Chitinophaga nivalis</name>
    <dbReference type="NCBI Taxonomy" id="2991709"/>
    <lineage>
        <taxon>Bacteria</taxon>
        <taxon>Pseudomonadati</taxon>
        <taxon>Bacteroidota</taxon>
        <taxon>Chitinophagia</taxon>
        <taxon>Chitinophagales</taxon>
        <taxon>Chitinophagaceae</taxon>
        <taxon>Chitinophaga</taxon>
    </lineage>
</organism>
<evidence type="ECO:0000259" key="2">
    <source>
        <dbReference type="PROSITE" id="PS50234"/>
    </source>
</evidence>
<dbReference type="InterPro" id="IPR036465">
    <property type="entry name" value="vWFA_dom_sf"/>
</dbReference>
<comment type="caution">
    <text evidence="3">The sequence shown here is derived from an EMBL/GenBank/DDBJ whole genome shotgun (WGS) entry which is preliminary data.</text>
</comment>
<dbReference type="RefSeq" id="WP_264726505.1">
    <property type="nucleotide sequence ID" value="NZ_JAPDNR010000001.1"/>
</dbReference>
<evidence type="ECO:0000256" key="1">
    <source>
        <dbReference type="SAM" id="SignalP"/>
    </source>
</evidence>